<protein>
    <submittedName>
        <fullName evidence="5">GntR family transcriptional regulator</fullName>
    </submittedName>
</protein>
<evidence type="ECO:0000256" key="2">
    <source>
        <dbReference type="ARBA" id="ARBA00023125"/>
    </source>
</evidence>
<dbReference type="InterPro" id="IPR000524">
    <property type="entry name" value="Tscrpt_reg_HTH_GntR"/>
</dbReference>
<dbReference type="Gene3D" id="1.10.10.10">
    <property type="entry name" value="Winged helix-like DNA-binding domain superfamily/Winged helix DNA-binding domain"/>
    <property type="match status" value="1"/>
</dbReference>
<dbReference type="PANTHER" id="PTHR38445:SF10">
    <property type="entry name" value="GNTR-FAMILY TRANSCRIPTIONAL REGULATOR"/>
    <property type="match status" value="1"/>
</dbReference>
<dbReference type="SUPFAM" id="SSF46785">
    <property type="entry name" value="Winged helix' DNA-binding domain"/>
    <property type="match status" value="1"/>
</dbReference>
<keyword evidence="6" id="KW-1185">Reference proteome</keyword>
<organism evidence="5 6">
    <name type="scientific">Sphingomonas ginkgonis</name>
    <dbReference type="NCBI Taxonomy" id="2315330"/>
    <lineage>
        <taxon>Bacteria</taxon>
        <taxon>Pseudomonadati</taxon>
        <taxon>Pseudomonadota</taxon>
        <taxon>Alphaproteobacteria</taxon>
        <taxon>Sphingomonadales</taxon>
        <taxon>Sphingomonadaceae</taxon>
        <taxon>Sphingomonas</taxon>
    </lineage>
</organism>
<keyword evidence="2" id="KW-0238">DNA-binding</keyword>
<evidence type="ECO:0000259" key="4">
    <source>
        <dbReference type="PROSITE" id="PS50949"/>
    </source>
</evidence>
<dbReference type="PANTHER" id="PTHR38445">
    <property type="entry name" value="HTH-TYPE TRANSCRIPTIONAL REPRESSOR YTRA"/>
    <property type="match status" value="1"/>
</dbReference>
<evidence type="ECO:0000256" key="3">
    <source>
        <dbReference type="ARBA" id="ARBA00023163"/>
    </source>
</evidence>
<evidence type="ECO:0000313" key="6">
    <source>
        <dbReference type="Proteomes" id="UP000274661"/>
    </source>
</evidence>
<dbReference type="InterPro" id="IPR036390">
    <property type="entry name" value="WH_DNA-bd_sf"/>
</dbReference>
<name>A0A429VAC8_9SPHN</name>
<dbReference type="Proteomes" id="UP000274661">
    <property type="component" value="Unassembled WGS sequence"/>
</dbReference>
<dbReference type="Gene3D" id="6.10.250.1220">
    <property type="match status" value="1"/>
</dbReference>
<comment type="caution">
    <text evidence="5">The sequence shown here is derived from an EMBL/GenBank/DDBJ whole genome shotgun (WGS) entry which is preliminary data.</text>
</comment>
<dbReference type="GO" id="GO:0003700">
    <property type="term" value="F:DNA-binding transcription factor activity"/>
    <property type="evidence" value="ECO:0007669"/>
    <property type="project" value="InterPro"/>
</dbReference>
<proteinExistence type="predicted"/>
<evidence type="ECO:0000256" key="1">
    <source>
        <dbReference type="ARBA" id="ARBA00023015"/>
    </source>
</evidence>
<feature type="domain" description="HTH gntR-type" evidence="4">
    <location>
        <begin position="10"/>
        <end position="78"/>
    </location>
</feature>
<reference evidence="5 6" key="1">
    <citation type="submission" date="2018-12" db="EMBL/GenBank/DDBJ databases">
        <title>Sphingomonas sp. HMF7854 Genome sequencing and assembly.</title>
        <authorList>
            <person name="Cha I."/>
            <person name="Kang H."/>
            <person name="Kim H."/>
            <person name="Kang J."/>
            <person name="Joh K."/>
        </authorList>
    </citation>
    <scope>NUCLEOTIDE SEQUENCE [LARGE SCALE GENOMIC DNA]</scope>
    <source>
        <strain evidence="5 6">HMF7854</strain>
    </source>
</reference>
<dbReference type="SMART" id="SM00345">
    <property type="entry name" value="HTH_GNTR"/>
    <property type="match status" value="1"/>
</dbReference>
<evidence type="ECO:0000313" key="5">
    <source>
        <dbReference type="EMBL" id="RST30767.1"/>
    </source>
</evidence>
<dbReference type="EMBL" id="RWJF01000001">
    <property type="protein sequence ID" value="RST30767.1"/>
    <property type="molecule type" value="Genomic_DNA"/>
</dbReference>
<dbReference type="AlphaFoldDB" id="A0A429VAC8"/>
<sequence>MPLRSAGSDKPVYVRLRETIADSILSGRYKDGDPLPSVRAFASEQGANPLTVAKAYQGFQDEGLITVRRGIGMFVADGARDRLSSAERTAFIEREWPAIRTRMRRLGIDPAELLRREDAYGSGQRPGLDRVE</sequence>
<dbReference type="CDD" id="cd07377">
    <property type="entry name" value="WHTH_GntR"/>
    <property type="match status" value="1"/>
</dbReference>
<keyword evidence="1" id="KW-0805">Transcription regulation</keyword>
<keyword evidence="3" id="KW-0804">Transcription</keyword>
<dbReference type="GO" id="GO:0003677">
    <property type="term" value="F:DNA binding"/>
    <property type="evidence" value="ECO:0007669"/>
    <property type="project" value="UniProtKB-KW"/>
</dbReference>
<dbReference type="InterPro" id="IPR036388">
    <property type="entry name" value="WH-like_DNA-bd_sf"/>
</dbReference>
<dbReference type="PROSITE" id="PS50949">
    <property type="entry name" value="HTH_GNTR"/>
    <property type="match status" value="1"/>
</dbReference>
<accession>A0A429VAC8</accession>
<dbReference type="RefSeq" id="WP_126718601.1">
    <property type="nucleotide sequence ID" value="NZ_RWJF01000001.1"/>
</dbReference>
<dbReference type="Pfam" id="PF00392">
    <property type="entry name" value="GntR"/>
    <property type="match status" value="1"/>
</dbReference>
<gene>
    <name evidence="5" type="ORF">HMF7854_07905</name>
</gene>
<dbReference type="OrthoDB" id="162505at2"/>